<dbReference type="EMBL" id="FMWD01000016">
    <property type="protein sequence ID" value="SCZ67716.1"/>
    <property type="molecule type" value="Genomic_DNA"/>
</dbReference>
<evidence type="ECO:0008006" key="4">
    <source>
        <dbReference type="Google" id="ProtNLM"/>
    </source>
</evidence>
<accession>A0A1G5R194</accession>
<feature type="chain" id="PRO_5011602633" description="Phosphodiesterase" evidence="1">
    <location>
        <begin position="23"/>
        <end position="97"/>
    </location>
</feature>
<reference evidence="2 3" key="1">
    <citation type="submission" date="2016-10" db="EMBL/GenBank/DDBJ databases">
        <authorList>
            <person name="de Groot N.N."/>
        </authorList>
    </citation>
    <scope>NUCLEOTIDE SEQUENCE [LARGE SCALE GENOMIC DNA]</scope>
    <source>
        <strain evidence="2 3">HLD2</strain>
    </source>
</reference>
<feature type="signal peptide" evidence="1">
    <location>
        <begin position="1"/>
        <end position="22"/>
    </location>
</feature>
<keyword evidence="1" id="KW-0732">Signal</keyword>
<evidence type="ECO:0000313" key="3">
    <source>
        <dbReference type="Proteomes" id="UP000199648"/>
    </source>
</evidence>
<dbReference type="STRING" id="415747.SAMN03097708_03186"/>
<sequence>MRLLSAATGLIFIGLFSLPATADTLTMPPKDRAPTERVEVEIEMPAKGMSMRQVEKRFGPPEQKAAPVGDPPITRWKYDDFTVYFEHQYVIHSVLNR</sequence>
<name>A0A1G5R194_9GAMM</name>
<keyword evidence="3" id="KW-1185">Reference proteome</keyword>
<gene>
    <name evidence="2" type="ORF">SAMN03097708_03186</name>
</gene>
<dbReference type="AlphaFoldDB" id="A0A1G5R194"/>
<organism evidence="2 3">
    <name type="scientific">Thiohalomonas denitrificans</name>
    <dbReference type="NCBI Taxonomy" id="415747"/>
    <lineage>
        <taxon>Bacteria</taxon>
        <taxon>Pseudomonadati</taxon>
        <taxon>Pseudomonadota</taxon>
        <taxon>Gammaproteobacteria</taxon>
        <taxon>Thiohalomonadales</taxon>
        <taxon>Thiohalomonadaceae</taxon>
        <taxon>Thiohalomonas</taxon>
    </lineage>
</organism>
<protein>
    <recommendedName>
        <fullName evidence="4">Phosphodiesterase</fullName>
    </recommendedName>
</protein>
<evidence type="ECO:0000256" key="1">
    <source>
        <dbReference type="SAM" id="SignalP"/>
    </source>
</evidence>
<evidence type="ECO:0000313" key="2">
    <source>
        <dbReference type="EMBL" id="SCZ67716.1"/>
    </source>
</evidence>
<dbReference type="OrthoDB" id="7063662at2"/>
<dbReference type="Proteomes" id="UP000199648">
    <property type="component" value="Unassembled WGS sequence"/>
</dbReference>
<proteinExistence type="predicted"/>
<dbReference type="RefSeq" id="WP_092999160.1">
    <property type="nucleotide sequence ID" value="NZ_FMWD01000016.1"/>
</dbReference>